<dbReference type="EMBL" id="DNWC01000150">
    <property type="protein sequence ID" value="HBJ09627.1"/>
    <property type="molecule type" value="Genomic_DNA"/>
</dbReference>
<dbReference type="PROSITE" id="PS51257">
    <property type="entry name" value="PROKAR_LIPOPROTEIN"/>
    <property type="match status" value="1"/>
</dbReference>
<keyword evidence="2" id="KW-0812">Transmembrane</keyword>
<dbReference type="InterPro" id="IPR039910">
    <property type="entry name" value="D15-like"/>
</dbReference>
<feature type="signal peptide" evidence="6">
    <location>
        <begin position="1"/>
        <end position="25"/>
    </location>
</feature>
<dbReference type="Proteomes" id="UP000262954">
    <property type="component" value="Unassembled WGS sequence"/>
</dbReference>
<dbReference type="Gene3D" id="2.40.160.50">
    <property type="entry name" value="membrane protein fhac: a member of the omp85/tpsb transporter family"/>
    <property type="match status" value="1"/>
</dbReference>
<dbReference type="AlphaFoldDB" id="A0A316R3K4"/>
<evidence type="ECO:0000313" key="10">
    <source>
        <dbReference type="Proteomes" id="UP000262954"/>
    </source>
</evidence>
<evidence type="ECO:0000259" key="8">
    <source>
        <dbReference type="Pfam" id="PF07244"/>
    </source>
</evidence>
<keyword evidence="5" id="KW-0998">Cell outer membrane</keyword>
<feature type="domain" description="POTRA" evidence="8">
    <location>
        <begin position="32"/>
        <end position="142"/>
    </location>
</feature>
<dbReference type="GO" id="GO:0019867">
    <property type="term" value="C:outer membrane"/>
    <property type="evidence" value="ECO:0007669"/>
    <property type="project" value="InterPro"/>
</dbReference>
<reference evidence="9 10" key="1">
    <citation type="journal article" date="2018" name="Nat. Biotechnol.">
        <title>A standardized bacterial taxonomy based on genome phylogeny substantially revises the tree of life.</title>
        <authorList>
            <person name="Parks D.H."/>
            <person name="Chuvochina M."/>
            <person name="Waite D.W."/>
            <person name="Rinke C."/>
            <person name="Skarshewski A."/>
            <person name="Chaumeil P.A."/>
            <person name="Hugenholtz P."/>
        </authorList>
    </citation>
    <scope>NUCLEOTIDE SEQUENCE [LARGE SCALE GENOMIC DNA]</scope>
    <source>
        <strain evidence="9">UBA11482</strain>
    </source>
</reference>
<evidence type="ECO:0000256" key="6">
    <source>
        <dbReference type="SAM" id="SignalP"/>
    </source>
</evidence>
<evidence type="ECO:0000259" key="7">
    <source>
        <dbReference type="Pfam" id="PF01103"/>
    </source>
</evidence>
<protein>
    <submittedName>
        <fullName evidence="9">Outer membrane protein assembly factor</fullName>
    </submittedName>
</protein>
<dbReference type="PANTHER" id="PTHR12815">
    <property type="entry name" value="SORTING AND ASSEMBLY MACHINERY SAMM50 PROTEIN FAMILY MEMBER"/>
    <property type="match status" value="1"/>
</dbReference>
<dbReference type="InterPro" id="IPR010827">
    <property type="entry name" value="BamA/TamA_POTRA"/>
</dbReference>
<feature type="domain" description="POTRA" evidence="8">
    <location>
        <begin position="169"/>
        <end position="222"/>
    </location>
</feature>
<name>A0A316R3K4_9BACT</name>
<comment type="subcellular location">
    <subcellularLocation>
        <location evidence="1">Membrane</location>
    </subcellularLocation>
</comment>
<dbReference type="Pfam" id="PF01103">
    <property type="entry name" value="Omp85"/>
    <property type="match status" value="1"/>
</dbReference>
<dbReference type="Pfam" id="PF07244">
    <property type="entry name" value="POTRA"/>
    <property type="match status" value="2"/>
</dbReference>
<keyword evidence="4" id="KW-0472">Membrane</keyword>
<feature type="chain" id="PRO_5030062741" evidence="6">
    <location>
        <begin position="26"/>
        <end position="773"/>
    </location>
</feature>
<dbReference type="Gene3D" id="3.10.20.310">
    <property type="entry name" value="membrane protein fhac"/>
    <property type="match status" value="1"/>
</dbReference>
<comment type="caution">
    <text evidence="9">The sequence shown here is derived from an EMBL/GenBank/DDBJ whole genome shotgun (WGS) entry which is preliminary data.</text>
</comment>
<evidence type="ECO:0000256" key="2">
    <source>
        <dbReference type="ARBA" id="ARBA00022692"/>
    </source>
</evidence>
<evidence type="ECO:0000256" key="1">
    <source>
        <dbReference type="ARBA" id="ARBA00004370"/>
    </source>
</evidence>
<evidence type="ECO:0000313" key="9">
    <source>
        <dbReference type="EMBL" id="HBJ09627.1"/>
    </source>
</evidence>
<dbReference type="GeneID" id="92929641"/>
<feature type="domain" description="Bacterial surface antigen (D15)" evidence="7">
    <location>
        <begin position="585"/>
        <end position="746"/>
    </location>
</feature>
<accession>A0A316R3K4</accession>
<keyword evidence="3 6" id="KW-0732">Signal</keyword>
<dbReference type="PANTHER" id="PTHR12815:SF47">
    <property type="entry name" value="TRANSLOCATION AND ASSEMBLY MODULE SUBUNIT TAMA"/>
    <property type="match status" value="1"/>
</dbReference>
<gene>
    <name evidence="9" type="ORF">DDY73_11560</name>
</gene>
<evidence type="ECO:0000256" key="4">
    <source>
        <dbReference type="ARBA" id="ARBA00023136"/>
    </source>
</evidence>
<organism evidence="9 10">
    <name type="scientific">Coprobacter fastidiosus</name>
    <dbReference type="NCBI Taxonomy" id="1099853"/>
    <lineage>
        <taxon>Bacteria</taxon>
        <taxon>Pseudomonadati</taxon>
        <taxon>Bacteroidota</taxon>
        <taxon>Bacteroidia</taxon>
        <taxon>Bacteroidales</taxon>
        <taxon>Barnesiellaceae</taxon>
        <taxon>Coprobacter</taxon>
    </lineage>
</organism>
<dbReference type="RefSeq" id="WP_022389594.1">
    <property type="nucleotide sequence ID" value="NZ_AP028032.1"/>
</dbReference>
<evidence type="ECO:0000256" key="3">
    <source>
        <dbReference type="ARBA" id="ARBA00022729"/>
    </source>
</evidence>
<proteinExistence type="predicted"/>
<dbReference type="InterPro" id="IPR000184">
    <property type="entry name" value="Bac_surfAg_D15"/>
</dbReference>
<evidence type="ECO:0000256" key="5">
    <source>
        <dbReference type="ARBA" id="ARBA00023237"/>
    </source>
</evidence>
<sequence length="773" mass="89183">MRYFRFLFCLFGLLLVASCNTTRHVGEGQYLLNKVSVTSDNKNVKSSELKSYVRQEPNHKTFGLVGLPLFFYNLSGDKDTRWNRWLRKVGTPPVIYDPDLTEKSRLEITKALRNRGYENAVVTVDTIARKKKMKVRYQVKPGKPYHIENITYNIPNDSIARIILADTSAFLLKKGAIFDRNLLEQERQRISTLLRNRGYYAFNKEYITYTADTTSRNYEVDLELNLMPPLLQDTTRSDMVFSKHEVYHIRNVYFMTDYNPMNIEQDLRFNVKDTVDYKGFRIFYGNKKYLTPATLVENCYIRPGMRYSNRAVDNTFSAFGRLRVVKYVNIQFHPLNIDGDPVLDCYILLTEGKPQTISVDVEGTNSAGDLGFALGLTHQHRNMFHGSETFTTKLRAAYESLSGDLGGLLNDNYLELGAEVGISFPKFLFPFVSPTVRRRMRATTEFTLNFNYQQRPEYTRVIAGGGWNYKWYSHNNMYRHHLDLVDISYIYLPKTTERFISNLDSIASSNPLLRYSYENHFIMRSSYVFYQSNLRPGVKKVSGNIYTLRAAGEIAGNLLYGISKLTRHKPGEYGEYSILGIRYAQYAKADLDYAYTILLNERNSLALHVGAGIAVPYGNSEMVPFEKRYFSGGANSVRGWSVRGLGPGRYRGTNPMTDFMNQCGDIRLDMNAEYRSKLIWKLELAAFLDAGNIWTIRNYPSQPGGKFQLKSFYKEIAMAYGLGMRLDFNYFILRLDLGMKLYDPSVVNKSKWVISYQNFNRDATLHFAVGYPF</sequence>